<dbReference type="EMBL" id="HBUF01606961">
    <property type="protein sequence ID" value="CAG6777750.1"/>
    <property type="molecule type" value="Transcribed_RNA"/>
</dbReference>
<sequence length="99" mass="10646">METTLSFPCSGESFASVVLLLSPIPRSLLSRTSLVGVKMMSLFIVFSSFTGEFSSFTGVFSSFAGFASSLHDVYLVFLLSITLSAESFISESAVFFVSI</sequence>
<protein>
    <submittedName>
        <fullName evidence="2">Uncharacterized protein</fullName>
    </submittedName>
</protein>
<feature type="transmembrane region" description="Helical" evidence="1">
    <location>
        <begin position="41"/>
        <end position="67"/>
    </location>
</feature>
<dbReference type="EMBL" id="HBUF01606960">
    <property type="protein sequence ID" value="CAG6777749.1"/>
    <property type="molecule type" value="Transcribed_RNA"/>
</dbReference>
<reference evidence="2" key="1">
    <citation type="submission" date="2021-05" db="EMBL/GenBank/DDBJ databases">
        <authorList>
            <person name="Alioto T."/>
            <person name="Alioto T."/>
            <person name="Gomez Garrido J."/>
        </authorList>
    </citation>
    <scope>NUCLEOTIDE SEQUENCE</scope>
</reference>
<keyword evidence="1" id="KW-0472">Membrane</keyword>
<accession>A0A8D9F4V7</accession>
<organism evidence="2">
    <name type="scientific">Cacopsylla melanoneura</name>
    <dbReference type="NCBI Taxonomy" id="428564"/>
    <lineage>
        <taxon>Eukaryota</taxon>
        <taxon>Metazoa</taxon>
        <taxon>Ecdysozoa</taxon>
        <taxon>Arthropoda</taxon>
        <taxon>Hexapoda</taxon>
        <taxon>Insecta</taxon>
        <taxon>Pterygota</taxon>
        <taxon>Neoptera</taxon>
        <taxon>Paraneoptera</taxon>
        <taxon>Hemiptera</taxon>
        <taxon>Sternorrhyncha</taxon>
        <taxon>Psylloidea</taxon>
        <taxon>Psyllidae</taxon>
        <taxon>Psyllinae</taxon>
        <taxon>Cacopsylla</taxon>
    </lineage>
</organism>
<evidence type="ECO:0000313" key="2">
    <source>
        <dbReference type="EMBL" id="CAG6777748.1"/>
    </source>
</evidence>
<keyword evidence="1" id="KW-1133">Transmembrane helix</keyword>
<name>A0A8D9F4V7_9HEMI</name>
<keyword evidence="1" id="KW-0812">Transmembrane</keyword>
<evidence type="ECO:0000256" key="1">
    <source>
        <dbReference type="SAM" id="Phobius"/>
    </source>
</evidence>
<dbReference type="AlphaFoldDB" id="A0A8D9F4V7"/>
<feature type="transmembrane region" description="Helical" evidence="1">
    <location>
        <begin position="73"/>
        <end position="97"/>
    </location>
</feature>
<proteinExistence type="predicted"/>
<dbReference type="EMBL" id="HBUF01606959">
    <property type="protein sequence ID" value="CAG6777748.1"/>
    <property type="molecule type" value="Transcribed_RNA"/>
</dbReference>